<organism evidence="5 6">
    <name type="scientific">Meiothermus hypogaeus NBRC 106114</name>
    <dbReference type="NCBI Taxonomy" id="1227553"/>
    <lineage>
        <taxon>Bacteria</taxon>
        <taxon>Thermotogati</taxon>
        <taxon>Deinococcota</taxon>
        <taxon>Deinococci</taxon>
        <taxon>Thermales</taxon>
        <taxon>Thermaceae</taxon>
        <taxon>Meiothermus</taxon>
    </lineage>
</organism>
<proteinExistence type="predicted"/>
<dbReference type="EMBL" id="BJXL01000065">
    <property type="protein sequence ID" value="GEM83889.1"/>
    <property type="molecule type" value="Genomic_DNA"/>
</dbReference>
<dbReference type="InterPro" id="IPR003593">
    <property type="entry name" value="AAA+_ATPase"/>
</dbReference>
<reference evidence="5 6" key="1">
    <citation type="submission" date="2019-07" db="EMBL/GenBank/DDBJ databases">
        <title>Whole genome shotgun sequence of Meiothermus hypogaeus NBRC 106114.</title>
        <authorList>
            <person name="Hosoyama A."/>
            <person name="Uohara A."/>
            <person name="Ohji S."/>
            <person name="Ichikawa N."/>
        </authorList>
    </citation>
    <scope>NUCLEOTIDE SEQUENCE [LARGE SCALE GENOMIC DNA]</scope>
    <source>
        <strain evidence="5 6">NBRC 106114</strain>
    </source>
</reference>
<keyword evidence="3 5" id="KW-0067">ATP-binding</keyword>
<dbReference type="GO" id="GO:0016887">
    <property type="term" value="F:ATP hydrolysis activity"/>
    <property type="evidence" value="ECO:0007669"/>
    <property type="project" value="InterPro"/>
</dbReference>
<dbReference type="Proteomes" id="UP000321197">
    <property type="component" value="Unassembled WGS sequence"/>
</dbReference>
<evidence type="ECO:0000313" key="5">
    <source>
        <dbReference type="EMBL" id="GEM83889.1"/>
    </source>
</evidence>
<gene>
    <name evidence="5" type="primary">ssuB</name>
    <name evidence="5" type="ORF">MHY01S_20550</name>
</gene>
<dbReference type="InterPro" id="IPR003439">
    <property type="entry name" value="ABC_transporter-like_ATP-bd"/>
</dbReference>
<dbReference type="Gene3D" id="3.40.50.300">
    <property type="entry name" value="P-loop containing nucleotide triphosphate hydrolases"/>
    <property type="match status" value="1"/>
</dbReference>
<comment type="caution">
    <text evidence="5">The sequence shown here is derived from an EMBL/GenBank/DDBJ whole genome shotgun (WGS) entry which is preliminary data.</text>
</comment>
<accession>A0A511R2T3</accession>
<keyword evidence="2" id="KW-0547">Nucleotide-binding</keyword>
<dbReference type="SMART" id="SM00382">
    <property type="entry name" value="AAA"/>
    <property type="match status" value="1"/>
</dbReference>
<evidence type="ECO:0000256" key="3">
    <source>
        <dbReference type="ARBA" id="ARBA00022840"/>
    </source>
</evidence>
<evidence type="ECO:0000259" key="4">
    <source>
        <dbReference type="PROSITE" id="PS50893"/>
    </source>
</evidence>
<keyword evidence="1" id="KW-0813">Transport</keyword>
<dbReference type="PANTHER" id="PTHR42788:SF13">
    <property type="entry name" value="ALIPHATIC SULFONATES IMPORT ATP-BINDING PROTEIN SSUB"/>
    <property type="match status" value="1"/>
</dbReference>
<dbReference type="PROSITE" id="PS50893">
    <property type="entry name" value="ABC_TRANSPORTER_2"/>
    <property type="match status" value="1"/>
</dbReference>
<sequence length="266" mass="29915">MAGIRCEDVGKVYRQQDGEKVVLQEVNLEVHSGEFVALLGPSGCGKSTLLNIMSGLDQAHTGQILYTEVRDASEPKQPAIGYVFQEARLLPWMTVRQNIHFALESSPSPRVGQRVENWLDRVGLKGYYDYYPYQISIGMQHRVSLARSLILDPELLLLDEPFSSLDEITAMTMRSEVLDLWKEQQGTVILVTHNPLEAVFLADRVLVMAANPGRIVAELSLTERLSRPRDPDNRMLWEISREAVRLLSPHLPSIPEEAATDGRIGR</sequence>
<evidence type="ECO:0000313" key="6">
    <source>
        <dbReference type="Proteomes" id="UP000321197"/>
    </source>
</evidence>
<name>A0A511R2T3_9DEIN</name>
<dbReference type="PANTHER" id="PTHR42788">
    <property type="entry name" value="TAURINE IMPORT ATP-BINDING PROTEIN-RELATED"/>
    <property type="match status" value="1"/>
</dbReference>
<protein>
    <submittedName>
        <fullName evidence="5">Sulfonate ABC transporter ATP-binding protein</fullName>
    </submittedName>
</protein>
<dbReference type="OrthoDB" id="9802264at2"/>
<dbReference type="Pfam" id="PF00005">
    <property type="entry name" value="ABC_tran"/>
    <property type="match status" value="1"/>
</dbReference>
<dbReference type="InterPro" id="IPR050166">
    <property type="entry name" value="ABC_transporter_ATP-bind"/>
</dbReference>
<dbReference type="AlphaFoldDB" id="A0A511R2T3"/>
<evidence type="ECO:0000256" key="2">
    <source>
        <dbReference type="ARBA" id="ARBA00022741"/>
    </source>
</evidence>
<dbReference type="GO" id="GO:0005524">
    <property type="term" value="F:ATP binding"/>
    <property type="evidence" value="ECO:0007669"/>
    <property type="project" value="UniProtKB-KW"/>
</dbReference>
<evidence type="ECO:0000256" key="1">
    <source>
        <dbReference type="ARBA" id="ARBA00022448"/>
    </source>
</evidence>
<dbReference type="InterPro" id="IPR027417">
    <property type="entry name" value="P-loop_NTPase"/>
</dbReference>
<feature type="domain" description="ABC transporter" evidence="4">
    <location>
        <begin position="4"/>
        <end position="237"/>
    </location>
</feature>
<dbReference type="SUPFAM" id="SSF52540">
    <property type="entry name" value="P-loop containing nucleoside triphosphate hydrolases"/>
    <property type="match status" value="1"/>
</dbReference>